<name>A0AAD1U8S7_EUPCR</name>
<dbReference type="Proteomes" id="UP001295684">
    <property type="component" value="Unassembled WGS sequence"/>
</dbReference>
<evidence type="ECO:0000313" key="1">
    <source>
        <dbReference type="EMBL" id="CAI2364206.1"/>
    </source>
</evidence>
<gene>
    <name evidence="1" type="ORF">ECRASSUSDP1_LOCUS5549</name>
</gene>
<organism evidence="1 2">
    <name type="scientific">Euplotes crassus</name>
    <dbReference type="NCBI Taxonomy" id="5936"/>
    <lineage>
        <taxon>Eukaryota</taxon>
        <taxon>Sar</taxon>
        <taxon>Alveolata</taxon>
        <taxon>Ciliophora</taxon>
        <taxon>Intramacronucleata</taxon>
        <taxon>Spirotrichea</taxon>
        <taxon>Hypotrichia</taxon>
        <taxon>Euplotida</taxon>
        <taxon>Euplotidae</taxon>
        <taxon>Moneuplotes</taxon>
    </lineage>
</organism>
<accession>A0AAD1U8S7</accession>
<evidence type="ECO:0000313" key="2">
    <source>
        <dbReference type="Proteomes" id="UP001295684"/>
    </source>
</evidence>
<keyword evidence="2" id="KW-1185">Reference proteome</keyword>
<comment type="caution">
    <text evidence="1">The sequence shown here is derived from an EMBL/GenBank/DDBJ whole genome shotgun (WGS) entry which is preliminary data.</text>
</comment>
<sequence>MNDNYFFSSMDTSREGLKSALFKDQEDFSFGDSLIHTDYSTKLPDNILHKGSCISPKEGVIKSNTPNILGCSKSQKETHDYCETEMKTSFETTIHAGANYADFIGSKAFGSIFSDRRSFTKEVEIQSIDCNVSSSDSSDNEICFNFAPEVPSPTEIMHETVRIPEQREIIEPVPEKVQTGELYKTPNYKGKKRSNVNYETKHNTNDIKTHEEQMKKKYGVKLSVRKDVVNKTLFRSLKRYYTDLFMGQFSLTKKESSESYMVKIRTFCTKLFNEKLTNVVQEELTYTEVEKFLSILISPNHVKDLLTEADDMSLHKEYYSCLYQYSHKKLAKMLVNPICGYLFTEFITSGNLTKFISTCTTMNQNADVYESAGESFLKIIMGKDAKASKEASSMRSSQRVV</sequence>
<proteinExistence type="predicted"/>
<reference evidence="1" key="1">
    <citation type="submission" date="2023-07" db="EMBL/GenBank/DDBJ databases">
        <authorList>
            <consortium name="AG Swart"/>
            <person name="Singh M."/>
            <person name="Singh A."/>
            <person name="Seah K."/>
            <person name="Emmerich C."/>
        </authorList>
    </citation>
    <scope>NUCLEOTIDE SEQUENCE</scope>
    <source>
        <strain evidence="1">DP1</strain>
    </source>
</reference>
<dbReference type="AlphaFoldDB" id="A0AAD1U8S7"/>
<dbReference type="EMBL" id="CAMPGE010005356">
    <property type="protein sequence ID" value="CAI2364206.1"/>
    <property type="molecule type" value="Genomic_DNA"/>
</dbReference>
<protein>
    <submittedName>
        <fullName evidence="1">Uncharacterized protein</fullName>
    </submittedName>
</protein>